<keyword evidence="3" id="KW-1185">Reference proteome</keyword>
<sequence length="273" mass="31276">MSEPLHLHSLYTEEDIKIRFRCSHALQNLNSPPAHPENEDLVQEYEQLAQEYPHLAPEYEHLAFIIIFKHQTRKQFCCSGNLHLLPLITSAADDPKSYPRPHFLPLVPAFLERSGFSAASGSGDRMLEYLGYHSIVSIEYYTGSSTKWLGAQELSEKLREIYNESFPPWHRVSRFPMPRAPREWLKRLGIEHAILTIESLEASKLDEGASPRQQGTSDRDRAEAVTKMKEVYDWIMVPESLASELVELRNGNADVVPKQKDGEAVIKEERSNH</sequence>
<dbReference type="EMBL" id="JAFEKC020000017">
    <property type="protein sequence ID" value="KAK0509866.1"/>
    <property type="molecule type" value="Genomic_DNA"/>
</dbReference>
<reference evidence="2" key="1">
    <citation type="submission" date="2023-03" db="EMBL/GenBank/DDBJ databases">
        <title>Complete genome of Cladonia borealis.</title>
        <authorList>
            <person name="Park H."/>
        </authorList>
    </citation>
    <scope>NUCLEOTIDE SEQUENCE</scope>
    <source>
        <strain evidence="2">ANT050790</strain>
    </source>
</reference>
<dbReference type="Proteomes" id="UP001166286">
    <property type="component" value="Unassembled WGS sequence"/>
</dbReference>
<name>A0AA39QWU5_9LECA</name>
<evidence type="ECO:0000256" key="1">
    <source>
        <dbReference type="SAM" id="MobiDB-lite"/>
    </source>
</evidence>
<protein>
    <submittedName>
        <fullName evidence="2">Uncharacterized protein</fullName>
    </submittedName>
</protein>
<organism evidence="2 3">
    <name type="scientific">Cladonia borealis</name>
    <dbReference type="NCBI Taxonomy" id="184061"/>
    <lineage>
        <taxon>Eukaryota</taxon>
        <taxon>Fungi</taxon>
        <taxon>Dikarya</taxon>
        <taxon>Ascomycota</taxon>
        <taxon>Pezizomycotina</taxon>
        <taxon>Lecanoromycetes</taxon>
        <taxon>OSLEUM clade</taxon>
        <taxon>Lecanoromycetidae</taxon>
        <taxon>Lecanorales</taxon>
        <taxon>Lecanorineae</taxon>
        <taxon>Cladoniaceae</taxon>
        <taxon>Cladonia</taxon>
    </lineage>
</organism>
<proteinExistence type="predicted"/>
<feature type="region of interest" description="Disordered" evidence="1">
    <location>
        <begin position="205"/>
        <end position="224"/>
    </location>
</feature>
<evidence type="ECO:0000313" key="2">
    <source>
        <dbReference type="EMBL" id="KAK0509866.1"/>
    </source>
</evidence>
<dbReference type="AlphaFoldDB" id="A0AA39QWU5"/>
<comment type="caution">
    <text evidence="2">The sequence shown here is derived from an EMBL/GenBank/DDBJ whole genome shotgun (WGS) entry which is preliminary data.</text>
</comment>
<accession>A0AA39QWU5</accession>
<gene>
    <name evidence="2" type="ORF">JMJ35_007260</name>
</gene>
<evidence type="ECO:0000313" key="3">
    <source>
        <dbReference type="Proteomes" id="UP001166286"/>
    </source>
</evidence>